<comment type="caution">
    <text evidence="8">The sequence shown here is derived from an EMBL/GenBank/DDBJ whole genome shotgun (WGS) entry which is preliminary data.</text>
</comment>
<feature type="domain" description="Zn(2)-C6 fungal-type" evidence="7">
    <location>
        <begin position="25"/>
        <end position="57"/>
    </location>
</feature>
<dbReference type="InterPro" id="IPR036864">
    <property type="entry name" value="Zn2-C6_fun-type_DNA-bd_sf"/>
</dbReference>
<keyword evidence="5" id="KW-0539">Nucleus</keyword>
<dbReference type="PANTHER" id="PTHR47425:SF2">
    <property type="entry name" value="FARB-RELATED"/>
    <property type="match status" value="1"/>
</dbReference>
<keyword evidence="3" id="KW-0238">DNA-binding</keyword>
<evidence type="ECO:0000256" key="6">
    <source>
        <dbReference type="SAM" id="MobiDB-lite"/>
    </source>
</evidence>
<keyword evidence="4" id="KW-0804">Transcription</keyword>
<evidence type="ECO:0000256" key="1">
    <source>
        <dbReference type="ARBA" id="ARBA00022723"/>
    </source>
</evidence>
<keyword evidence="1" id="KW-0479">Metal-binding</keyword>
<organism evidence="8 9">
    <name type="scientific">Aspergillus pseudoustus</name>
    <dbReference type="NCBI Taxonomy" id="1810923"/>
    <lineage>
        <taxon>Eukaryota</taxon>
        <taxon>Fungi</taxon>
        <taxon>Dikarya</taxon>
        <taxon>Ascomycota</taxon>
        <taxon>Pezizomycotina</taxon>
        <taxon>Eurotiomycetes</taxon>
        <taxon>Eurotiomycetidae</taxon>
        <taxon>Eurotiales</taxon>
        <taxon>Aspergillaceae</taxon>
        <taxon>Aspergillus</taxon>
        <taxon>Aspergillus subgen. Nidulantes</taxon>
    </lineage>
</organism>
<evidence type="ECO:0000256" key="4">
    <source>
        <dbReference type="ARBA" id="ARBA00023163"/>
    </source>
</evidence>
<feature type="region of interest" description="Disordered" evidence="6">
    <location>
        <begin position="92"/>
        <end position="163"/>
    </location>
</feature>
<feature type="compositionally biased region" description="Polar residues" evidence="6">
    <location>
        <begin position="122"/>
        <end position="132"/>
    </location>
</feature>
<dbReference type="InterPro" id="IPR052761">
    <property type="entry name" value="Fungal_Detox/Toxin_TFs"/>
</dbReference>
<keyword evidence="9" id="KW-1185">Reference proteome</keyword>
<dbReference type="PROSITE" id="PS00463">
    <property type="entry name" value="ZN2_CY6_FUNGAL_1"/>
    <property type="match status" value="1"/>
</dbReference>
<accession>A0ABR4KI12</accession>
<dbReference type="SUPFAM" id="SSF57701">
    <property type="entry name" value="Zn2/Cys6 DNA-binding domain"/>
    <property type="match status" value="1"/>
</dbReference>
<sequence>MSSEDADKVTGSRRCDKRLRRATHACARCRVRKVRCDVAVRGKQCTNCLLDGQECRIECSERAKRRRRRAQGLAGCGWPNEDPSVSLLGHGHRERHAHLDSDSIRHSEPQTEPRGQDGNARLASSKSTSNASFIDANQVYDIGPDGSRSPVGPTPAIEGSCDQGTREKVVVSLQAEGCANGPTKAGEDAFPSLIDDAVSSSHYIGYSYYQFLAVDNIPHIPAREYQFLEHQGCLHVPVRPILDVFVRQYFLHMHPMLPIHDEGVFWDIYDQQTSNAETCRTISLLVFQAMLFSCCNVSLVMWHRLEEYAYSYRSALYIQFVPETTLNQIGFNTTRTARATFYRRAKLLFDLETDSSFISMSQAALLLASWSFSSYDFPRKPNIPWLSIAIQHARDADAHNYKSFCQGSEKYEVRKRLWWCCIIRDRLFALGMRRPLKIPAAQFDVVQNSGLGYYELVGELHRSKVHDLAVKVQLANVLELLVELCIMLTDILELAFPMEASLTHCSDGRDTQRRVHNSRVALRKWHSEATLRLADPAASSEEANQDDSVILYSNLVYMYYHSTKATLGHYEILQLTTAAVPSSTASANIFALEHNHFELQNAALEITCCLQKLAYRRLIKWLPVTAVSCTALPLLLHILGREVSSSLFVESPSQSNLITQRLQVLRMAMETYQLQYEGVSWISETINRVVTMARAGSTSIARALITPSNPQHSKDREGCVTMLTFRPAWYLIMAFSIDVALSKGRLPKDQNSFRSFHELILAEMPQSKDGPNRLLGEDYIPRNNPQKKGKQPDALPLSIYAPAPSQRMESVAKASYTITDITDSWEILFANKLETERPENSTVSGFEFSANTASAEDTLQVGDEGSGMTYPAVSPLLGREGFDVNCEFPLDITPI</sequence>
<dbReference type="PANTHER" id="PTHR47425">
    <property type="entry name" value="FARB-RELATED"/>
    <property type="match status" value="1"/>
</dbReference>
<reference evidence="8 9" key="1">
    <citation type="submission" date="2024-07" db="EMBL/GenBank/DDBJ databases">
        <title>Section-level genome sequencing and comparative genomics of Aspergillus sections Usti and Cavernicolus.</title>
        <authorList>
            <consortium name="Lawrence Berkeley National Laboratory"/>
            <person name="Nybo J.L."/>
            <person name="Vesth T.C."/>
            <person name="Theobald S."/>
            <person name="Frisvad J.C."/>
            <person name="Larsen T.O."/>
            <person name="Kjaerboelling I."/>
            <person name="Rothschild-Mancinelli K."/>
            <person name="Lyhne E.K."/>
            <person name="Kogle M.E."/>
            <person name="Barry K."/>
            <person name="Clum A."/>
            <person name="Na H."/>
            <person name="Ledsgaard L."/>
            <person name="Lin J."/>
            <person name="Lipzen A."/>
            <person name="Kuo A."/>
            <person name="Riley R."/>
            <person name="Mondo S."/>
            <person name="Labutti K."/>
            <person name="Haridas S."/>
            <person name="Pangalinan J."/>
            <person name="Salamov A.A."/>
            <person name="Simmons B.A."/>
            <person name="Magnuson J.K."/>
            <person name="Chen J."/>
            <person name="Drula E."/>
            <person name="Henrissat B."/>
            <person name="Wiebenga A."/>
            <person name="Lubbers R.J."/>
            <person name="Gomes A.C."/>
            <person name="Makela M.R."/>
            <person name="Stajich J."/>
            <person name="Grigoriev I.V."/>
            <person name="Mortensen U.H."/>
            <person name="De Vries R.P."/>
            <person name="Baker S.E."/>
            <person name="Andersen M.R."/>
        </authorList>
    </citation>
    <scope>NUCLEOTIDE SEQUENCE [LARGE SCALE GENOMIC DNA]</scope>
    <source>
        <strain evidence="8 9">CBS 123904</strain>
    </source>
</reference>
<evidence type="ECO:0000256" key="5">
    <source>
        <dbReference type="ARBA" id="ARBA00023242"/>
    </source>
</evidence>
<dbReference type="SMART" id="SM00066">
    <property type="entry name" value="GAL4"/>
    <property type="match status" value="1"/>
</dbReference>
<dbReference type="Gene3D" id="4.10.240.10">
    <property type="entry name" value="Zn(2)-C6 fungal-type DNA-binding domain"/>
    <property type="match status" value="1"/>
</dbReference>
<gene>
    <name evidence="8" type="ORF">BJY01DRAFT_244862</name>
</gene>
<evidence type="ECO:0000313" key="9">
    <source>
        <dbReference type="Proteomes" id="UP001610446"/>
    </source>
</evidence>
<dbReference type="Proteomes" id="UP001610446">
    <property type="component" value="Unassembled WGS sequence"/>
</dbReference>
<evidence type="ECO:0000259" key="7">
    <source>
        <dbReference type="PROSITE" id="PS50048"/>
    </source>
</evidence>
<dbReference type="Pfam" id="PF04082">
    <property type="entry name" value="Fungal_trans"/>
    <property type="match status" value="1"/>
</dbReference>
<evidence type="ECO:0000256" key="3">
    <source>
        <dbReference type="ARBA" id="ARBA00023125"/>
    </source>
</evidence>
<proteinExistence type="predicted"/>
<dbReference type="PROSITE" id="PS50048">
    <property type="entry name" value="ZN2_CY6_FUNGAL_2"/>
    <property type="match status" value="1"/>
</dbReference>
<protein>
    <recommendedName>
        <fullName evidence="7">Zn(2)-C6 fungal-type domain-containing protein</fullName>
    </recommendedName>
</protein>
<evidence type="ECO:0000313" key="8">
    <source>
        <dbReference type="EMBL" id="KAL2851928.1"/>
    </source>
</evidence>
<feature type="compositionally biased region" description="Basic and acidic residues" evidence="6">
    <location>
        <begin position="97"/>
        <end position="115"/>
    </location>
</feature>
<dbReference type="InterPro" id="IPR007219">
    <property type="entry name" value="XnlR_reg_dom"/>
</dbReference>
<dbReference type="CDD" id="cd00067">
    <property type="entry name" value="GAL4"/>
    <property type="match status" value="1"/>
</dbReference>
<evidence type="ECO:0000256" key="2">
    <source>
        <dbReference type="ARBA" id="ARBA00023015"/>
    </source>
</evidence>
<name>A0ABR4KI12_9EURO</name>
<dbReference type="EMBL" id="JBFXLU010000028">
    <property type="protein sequence ID" value="KAL2851928.1"/>
    <property type="molecule type" value="Genomic_DNA"/>
</dbReference>
<keyword evidence="2" id="KW-0805">Transcription regulation</keyword>
<dbReference type="InterPro" id="IPR001138">
    <property type="entry name" value="Zn2Cys6_DnaBD"/>
</dbReference>
<dbReference type="CDD" id="cd12148">
    <property type="entry name" value="fungal_TF_MHR"/>
    <property type="match status" value="1"/>
</dbReference>